<dbReference type="AlphaFoldDB" id="A0A428SCP8"/>
<dbReference type="Proteomes" id="UP000287144">
    <property type="component" value="Unassembled WGS sequence"/>
</dbReference>
<accession>A0A428SCP8</accession>
<dbReference type="InterPro" id="IPR036770">
    <property type="entry name" value="Ankyrin_rpt-contain_sf"/>
</dbReference>
<evidence type="ECO:0000313" key="2">
    <source>
        <dbReference type="Proteomes" id="UP000287144"/>
    </source>
</evidence>
<protein>
    <submittedName>
        <fullName evidence="1">Uncharacterized protein</fullName>
    </submittedName>
</protein>
<name>A0A428SCP8_9HYPO</name>
<dbReference type="Gene3D" id="1.25.40.20">
    <property type="entry name" value="Ankyrin repeat-containing domain"/>
    <property type="match status" value="1"/>
</dbReference>
<dbReference type="InterPro" id="IPR002110">
    <property type="entry name" value="Ankyrin_rpt"/>
</dbReference>
<dbReference type="STRING" id="1325735.A0A428SCP8"/>
<dbReference type="SUPFAM" id="SSF48403">
    <property type="entry name" value="Ankyrin repeat"/>
    <property type="match status" value="1"/>
</dbReference>
<proteinExistence type="predicted"/>
<organism evidence="1 2">
    <name type="scientific">Fusarium oligoseptatum</name>
    <dbReference type="NCBI Taxonomy" id="2604345"/>
    <lineage>
        <taxon>Eukaryota</taxon>
        <taxon>Fungi</taxon>
        <taxon>Dikarya</taxon>
        <taxon>Ascomycota</taxon>
        <taxon>Pezizomycotina</taxon>
        <taxon>Sordariomycetes</taxon>
        <taxon>Hypocreomycetidae</taxon>
        <taxon>Hypocreales</taxon>
        <taxon>Nectriaceae</taxon>
        <taxon>Fusarium</taxon>
        <taxon>Fusarium solani species complex</taxon>
    </lineage>
</organism>
<comment type="caution">
    <text evidence="1">The sequence shown here is derived from an EMBL/GenBank/DDBJ whole genome shotgun (WGS) entry which is preliminary data.</text>
</comment>
<dbReference type="SMART" id="SM00248">
    <property type="entry name" value="ANK"/>
    <property type="match status" value="2"/>
</dbReference>
<keyword evidence="2" id="KW-1185">Reference proteome</keyword>
<evidence type="ECO:0000313" key="1">
    <source>
        <dbReference type="EMBL" id="RSL87560.1"/>
    </source>
</evidence>
<dbReference type="Pfam" id="PF12796">
    <property type="entry name" value="Ank_2"/>
    <property type="match status" value="1"/>
</dbReference>
<dbReference type="EMBL" id="NKCK01000276">
    <property type="protein sequence ID" value="RSL87560.1"/>
    <property type="molecule type" value="Genomic_DNA"/>
</dbReference>
<sequence length="217" mass="24746">MFTPENALQLVQLLCTPSDDIWDFYVRPDIRTAVHLACCHTVLVSAGVVEYILEQGRDAGLHVNIRDINGDTPLHYAAACGGGQRRLVLLGADAGARNEYGMTPTDVRFQAHGHVTNSDPATRIDRVYIYKDKRDIDDMLQRNPSGHLARATVSDGDSPFSKLWSQLEDGIFFRECWDVEAKERRRFKEDIFLKVVVWREELDFPYEGWLTEQEDST</sequence>
<gene>
    <name evidence="1" type="ORF">CEP52_015497</name>
</gene>
<reference evidence="1 2" key="1">
    <citation type="submission" date="2017-06" db="EMBL/GenBank/DDBJ databases">
        <title>Comparative genomic analysis of Ambrosia Fusariam Clade fungi.</title>
        <authorList>
            <person name="Stajich J.E."/>
            <person name="Carrillo J."/>
            <person name="Kijimoto T."/>
            <person name="Eskalen A."/>
            <person name="O'Donnell K."/>
            <person name="Kasson M."/>
        </authorList>
    </citation>
    <scope>NUCLEOTIDE SEQUENCE [LARGE SCALE GENOMIC DNA]</scope>
    <source>
        <strain evidence="1 2">NRRL62579</strain>
    </source>
</reference>